<comment type="caution">
    <text evidence="2">The sequence shown here is derived from an EMBL/GenBank/DDBJ whole genome shotgun (WGS) entry which is preliminary data.</text>
</comment>
<keyword evidence="1" id="KW-0812">Transmembrane</keyword>
<evidence type="ECO:0000313" key="2">
    <source>
        <dbReference type="EMBL" id="MST96871.1"/>
    </source>
</evidence>
<keyword evidence="3" id="KW-1185">Reference proteome</keyword>
<dbReference type="AlphaFoldDB" id="A0A844G2J6"/>
<evidence type="ECO:0000256" key="1">
    <source>
        <dbReference type="SAM" id="Phobius"/>
    </source>
</evidence>
<sequence>MASRLSYRTRSKLLKLLHGESAANSEEHELNAVFLQITLAIMLIFMITFFLFMEKTGGEINRLDELREQLDLARREKLANAVDRTAERYRVRYGLTPFLRIDPDSGRKSYDLAGIIRDGALSGEENPRLSFRQGGQNACLDYSAPDVLQAEWEKQTLGQAGIAASDLGDADRLWLKEQLKLRIGQLRNEVSEVQTLAAATLQEHIAQHPETVTDPELRKLLARINAEPDGETRRYLLTELAGRLNAFVRSELKRISGAPMLEELP</sequence>
<dbReference type="Proteomes" id="UP000435649">
    <property type="component" value="Unassembled WGS sequence"/>
</dbReference>
<accession>A0A844G2J6</accession>
<reference evidence="2 3" key="1">
    <citation type="submission" date="2019-08" db="EMBL/GenBank/DDBJ databases">
        <title>In-depth cultivation of the pig gut microbiome towards novel bacterial diversity and tailored functional studies.</title>
        <authorList>
            <person name="Wylensek D."/>
            <person name="Hitch T.C.A."/>
            <person name="Clavel T."/>
        </authorList>
    </citation>
    <scope>NUCLEOTIDE SEQUENCE [LARGE SCALE GENOMIC DNA]</scope>
    <source>
        <strain evidence="2 3">BBE-744-WT-12</strain>
    </source>
</reference>
<dbReference type="EMBL" id="VUNS01000006">
    <property type="protein sequence ID" value="MST96871.1"/>
    <property type="molecule type" value="Genomic_DNA"/>
</dbReference>
<protein>
    <submittedName>
        <fullName evidence="2">Uncharacterized protein</fullName>
    </submittedName>
</protein>
<name>A0A844G2J6_9BACT</name>
<evidence type="ECO:0000313" key="3">
    <source>
        <dbReference type="Proteomes" id="UP000435649"/>
    </source>
</evidence>
<organism evidence="2 3">
    <name type="scientific">Victivallis lenta</name>
    <dbReference type="NCBI Taxonomy" id="2606640"/>
    <lineage>
        <taxon>Bacteria</taxon>
        <taxon>Pseudomonadati</taxon>
        <taxon>Lentisphaerota</taxon>
        <taxon>Lentisphaeria</taxon>
        <taxon>Victivallales</taxon>
        <taxon>Victivallaceae</taxon>
        <taxon>Victivallis</taxon>
    </lineage>
</organism>
<proteinExistence type="predicted"/>
<gene>
    <name evidence="2" type="ORF">FYJ85_07395</name>
</gene>
<keyword evidence="1" id="KW-0472">Membrane</keyword>
<feature type="transmembrane region" description="Helical" evidence="1">
    <location>
        <begin position="33"/>
        <end position="53"/>
    </location>
</feature>
<keyword evidence="1" id="KW-1133">Transmembrane helix</keyword>
<dbReference type="RefSeq" id="WP_106052854.1">
    <property type="nucleotide sequence ID" value="NZ_VUNS01000006.1"/>
</dbReference>